<accession>A0A0N5CKW3</accession>
<name>A0A0N5CKW3_THECL</name>
<evidence type="ECO:0000313" key="4">
    <source>
        <dbReference type="WBParaSite" id="TCLT_0000072801-mRNA-1"/>
    </source>
</evidence>
<keyword evidence="1" id="KW-0175">Coiled coil</keyword>
<dbReference type="Proteomes" id="UP000276776">
    <property type="component" value="Unassembled WGS sequence"/>
</dbReference>
<reference evidence="4" key="1">
    <citation type="submission" date="2017-02" db="UniProtKB">
        <authorList>
            <consortium name="WormBaseParasite"/>
        </authorList>
    </citation>
    <scope>IDENTIFICATION</scope>
</reference>
<gene>
    <name evidence="2" type="ORF">TCLT_LOCUS729</name>
</gene>
<proteinExistence type="predicted"/>
<dbReference type="AlphaFoldDB" id="A0A0N5CKW3"/>
<dbReference type="EMBL" id="UYYF01000062">
    <property type="protein sequence ID" value="VDM95810.1"/>
    <property type="molecule type" value="Genomic_DNA"/>
</dbReference>
<dbReference type="WBParaSite" id="TCLT_0000072801-mRNA-1">
    <property type="protein sequence ID" value="TCLT_0000072801-mRNA-1"/>
    <property type="gene ID" value="TCLT_0000072801"/>
</dbReference>
<protein>
    <submittedName>
        <fullName evidence="4">BZIP domain-containing protein</fullName>
    </submittedName>
</protein>
<feature type="coiled-coil region" evidence="1">
    <location>
        <begin position="25"/>
        <end position="81"/>
    </location>
</feature>
<organism evidence="4">
    <name type="scientific">Thelazia callipaeda</name>
    <name type="common">Oriental eyeworm</name>
    <name type="synonym">Parasitic nematode</name>
    <dbReference type="NCBI Taxonomy" id="103827"/>
    <lineage>
        <taxon>Eukaryota</taxon>
        <taxon>Metazoa</taxon>
        <taxon>Ecdysozoa</taxon>
        <taxon>Nematoda</taxon>
        <taxon>Chromadorea</taxon>
        <taxon>Rhabditida</taxon>
        <taxon>Spirurina</taxon>
        <taxon>Spiruromorpha</taxon>
        <taxon>Thelazioidea</taxon>
        <taxon>Thelaziidae</taxon>
        <taxon>Thelazia</taxon>
    </lineage>
</organism>
<dbReference type="OrthoDB" id="5855762at2759"/>
<reference evidence="2 3" key="2">
    <citation type="submission" date="2018-11" db="EMBL/GenBank/DDBJ databases">
        <authorList>
            <consortium name="Pathogen Informatics"/>
        </authorList>
    </citation>
    <scope>NUCLEOTIDE SEQUENCE [LARGE SCALE GENOMIC DNA]</scope>
</reference>
<keyword evidence="3" id="KW-1185">Reference proteome</keyword>
<evidence type="ECO:0000256" key="1">
    <source>
        <dbReference type="SAM" id="Coils"/>
    </source>
</evidence>
<evidence type="ECO:0000313" key="3">
    <source>
        <dbReference type="Proteomes" id="UP000276776"/>
    </source>
</evidence>
<evidence type="ECO:0000313" key="2">
    <source>
        <dbReference type="EMBL" id="VDM95810.1"/>
    </source>
</evidence>
<sequence>MDFTGEKVEGKDISVKNDKRFREQSAEETETVKELKQKFHDAKKRFIKNFHSLLVTARGEIEALKREQERLQMKLEAYHTRKCNCKYEVSTNNIRLEPKYIKVMRGRATVELTFNDLALMEEWLISNHLDTNSDGLPATLMHEEPTLTTTNSLLICRTVCGVSLTFCLKETDWLL</sequence>